<evidence type="ECO:0000256" key="2">
    <source>
        <dbReference type="ARBA" id="ARBA00022517"/>
    </source>
</evidence>
<feature type="domain" description="G-patch" evidence="9">
    <location>
        <begin position="25"/>
        <end position="79"/>
    </location>
</feature>
<evidence type="ECO:0000256" key="4">
    <source>
        <dbReference type="ARBA" id="ARBA00023242"/>
    </source>
</evidence>
<comment type="function">
    <text evidence="7">Involved in rRNA-processing at A0, A1 and A2 sites and negatively regulates telomerase.</text>
</comment>
<evidence type="ECO:0000259" key="9">
    <source>
        <dbReference type="PROSITE" id="PS50174"/>
    </source>
</evidence>
<evidence type="ECO:0000256" key="7">
    <source>
        <dbReference type="ARBA" id="ARBA00043878"/>
    </source>
</evidence>
<reference evidence="10" key="1">
    <citation type="journal article" date="2020" name="Stud. Mycol.">
        <title>101 Dothideomycetes genomes: a test case for predicting lifestyles and emergence of pathogens.</title>
        <authorList>
            <person name="Haridas S."/>
            <person name="Albert R."/>
            <person name="Binder M."/>
            <person name="Bloem J."/>
            <person name="Labutti K."/>
            <person name="Salamov A."/>
            <person name="Andreopoulos B."/>
            <person name="Baker S."/>
            <person name="Barry K."/>
            <person name="Bills G."/>
            <person name="Bluhm B."/>
            <person name="Cannon C."/>
            <person name="Castanera R."/>
            <person name="Culley D."/>
            <person name="Daum C."/>
            <person name="Ezra D."/>
            <person name="Gonzalez J."/>
            <person name="Henrissat B."/>
            <person name="Kuo A."/>
            <person name="Liang C."/>
            <person name="Lipzen A."/>
            <person name="Lutzoni F."/>
            <person name="Magnuson J."/>
            <person name="Mondo S."/>
            <person name="Nolan M."/>
            <person name="Ohm R."/>
            <person name="Pangilinan J."/>
            <person name="Park H.-J."/>
            <person name="Ramirez L."/>
            <person name="Alfaro M."/>
            <person name="Sun H."/>
            <person name="Tritt A."/>
            <person name="Yoshinaga Y."/>
            <person name="Zwiers L.-H."/>
            <person name="Turgeon B."/>
            <person name="Goodwin S."/>
            <person name="Spatafora J."/>
            <person name="Crous P."/>
            <person name="Grigoriev I."/>
        </authorList>
    </citation>
    <scope>NUCLEOTIDE SEQUENCE</scope>
    <source>
        <strain evidence="10">CBS 113389</strain>
    </source>
</reference>
<dbReference type="PROSITE" id="PS50174">
    <property type="entry name" value="G_PATCH"/>
    <property type="match status" value="1"/>
</dbReference>
<accession>A0A6A6PMI5</accession>
<keyword evidence="3" id="KW-0698">rRNA processing</keyword>
<organism evidence="10 11">
    <name type="scientific">Neohortaea acidophila</name>
    <dbReference type="NCBI Taxonomy" id="245834"/>
    <lineage>
        <taxon>Eukaryota</taxon>
        <taxon>Fungi</taxon>
        <taxon>Dikarya</taxon>
        <taxon>Ascomycota</taxon>
        <taxon>Pezizomycotina</taxon>
        <taxon>Dothideomycetes</taxon>
        <taxon>Dothideomycetidae</taxon>
        <taxon>Mycosphaerellales</taxon>
        <taxon>Teratosphaeriaceae</taxon>
        <taxon>Neohortaea</taxon>
    </lineage>
</organism>
<evidence type="ECO:0000256" key="5">
    <source>
        <dbReference type="ARBA" id="ARBA00038007"/>
    </source>
</evidence>
<dbReference type="PANTHER" id="PTHR23149:SF31">
    <property type="entry name" value="PROTEIN PXR1"/>
    <property type="match status" value="1"/>
</dbReference>
<dbReference type="EMBL" id="MU001639">
    <property type="protein sequence ID" value="KAF2480663.1"/>
    <property type="molecule type" value="Genomic_DNA"/>
</dbReference>
<dbReference type="RefSeq" id="XP_033587233.1">
    <property type="nucleotide sequence ID" value="XM_033737531.1"/>
</dbReference>
<comment type="similarity">
    <text evidence="5">Belongs to the PINX1 family.</text>
</comment>
<dbReference type="GO" id="GO:0003676">
    <property type="term" value="F:nucleic acid binding"/>
    <property type="evidence" value="ECO:0007669"/>
    <property type="project" value="InterPro"/>
</dbReference>
<evidence type="ECO:0000313" key="11">
    <source>
        <dbReference type="Proteomes" id="UP000799767"/>
    </source>
</evidence>
<feature type="region of interest" description="Disordered" evidence="8">
    <location>
        <begin position="147"/>
        <end position="279"/>
    </location>
</feature>
<dbReference type="GeneID" id="54478533"/>
<evidence type="ECO:0000256" key="1">
    <source>
        <dbReference type="ARBA" id="ARBA00004604"/>
    </source>
</evidence>
<sequence>MGLAAPKRRNKLAHDPNNTAWAKADTNFGQKILSAQGWKPGEYLGARDASHAEHYTAANASHIRIQLREDNLGLGAKIGKGSADTFGLSLYSGLLSRLNGKSEGEVAQQQRALQDAELRNYQAQKYGMMNFVRGGLLVGDEMKPVGLEDTKTSRKRSQEGDADGSARTSKKAKKTEGALNVDKPKEDSLAKIANSGDVATEKTRSDSTTKVGSKSKKRRTKEHTEARDTIDSDQLVRSEKRERREKEDKRARKEERRKRKEERRRSKSKSPTTAIDATALQSDGLSTTSVPATNINRLAVRHRYIHQKRLASLDPQAMRGIFMISS</sequence>
<gene>
    <name evidence="10" type="ORF">BDY17DRAFT_326545</name>
</gene>
<dbReference type="Proteomes" id="UP000799767">
    <property type="component" value="Unassembled WGS sequence"/>
</dbReference>
<proteinExistence type="inferred from homology"/>
<dbReference type="Pfam" id="PF01585">
    <property type="entry name" value="G-patch"/>
    <property type="match status" value="1"/>
</dbReference>
<feature type="compositionally biased region" description="Basic residues" evidence="8">
    <location>
        <begin position="255"/>
        <end position="268"/>
    </location>
</feature>
<dbReference type="GO" id="GO:0005730">
    <property type="term" value="C:nucleolus"/>
    <property type="evidence" value="ECO:0007669"/>
    <property type="project" value="UniProtKB-SubCell"/>
</dbReference>
<feature type="compositionally biased region" description="Basic and acidic residues" evidence="8">
    <location>
        <begin position="147"/>
        <end position="159"/>
    </location>
</feature>
<keyword evidence="2" id="KW-0690">Ribosome biogenesis</keyword>
<evidence type="ECO:0000256" key="6">
    <source>
        <dbReference type="ARBA" id="ARBA00041961"/>
    </source>
</evidence>
<dbReference type="InterPro" id="IPR000467">
    <property type="entry name" value="G_patch_dom"/>
</dbReference>
<name>A0A6A6PMI5_9PEZI</name>
<comment type="subcellular location">
    <subcellularLocation>
        <location evidence="1">Nucleus</location>
        <location evidence="1">Nucleolus</location>
    </subcellularLocation>
</comment>
<dbReference type="GO" id="GO:0006364">
    <property type="term" value="P:rRNA processing"/>
    <property type="evidence" value="ECO:0007669"/>
    <property type="project" value="UniProtKB-KW"/>
</dbReference>
<protein>
    <recommendedName>
        <fullName evidence="6">PinX1-related protein 1</fullName>
    </recommendedName>
</protein>
<dbReference type="PANTHER" id="PTHR23149">
    <property type="entry name" value="G PATCH DOMAIN CONTAINING PROTEIN"/>
    <property type="match status" value="1"/>
</dbReference>
<evidence type="ECO:0000256" key="8">
    <source>
        <dbReference type="SAM" id="MobiDB-lite"/>
    </source>
</evidence>
<dbReference type="AlphaFoldDB" id="A0A6A6PMI5"/>
<feature type="compositionally biased region" description="Basic and acidic residues" evidence="8">
    <location>
        <begin position="222"/>
        <end position="254"/>
    </location>
</feature>
<evidence type="ECO:0000313" key="10">
    <source>
        <dbReference type="EMBL" id="KAF2480663.1"/>
    </source>
</evidence>
<evidence type="ECO:0000256" key="3">
    <source>
        <dbReference type="ARBA" id="ARBA00022552"/>
    </source>
</evidence>
<dbReference type="InterPro" id="IPR050656">
    <property type="entry name" value="PINX1"/>
</dbReference>
<keyword evidence="11" id="KW-1185">Reference proteome</keyword>
<dbReference type="OrthoDB" id="29523at2759"/>
<keyword evidence="4" id="KW-0539">Nucleus</keyword>